<evidence type="ECO:0000313" key="6">
    <source>
        <dbReference type="EMBL" id="MBY5950792.1"/>
    </source>
</evidence>
<evidence type="ECO:0000256" key="4">
    <source>
        <dbReference type="SAM" id="SignalP"/>
    </source>
</evidence>
<dbReference type="InterPro" id="IPR013783">
    <property type="entry name" value="Ig-like_fold"/>
</dbReference>
<reference evidence="6 7" key="1">
    <citation type="submission" date="2021-06" db="EMBL/GenBank/DDBJ databases">
        <title>44 bacteria genomes isolated from Dapeng, Shenzhen.</title>
        <authorList>
            <person name="Zheng W."/>
            <person name="Yu S."/>
            <person name="Huang Y."/>
        </authorList>
    </citation>
    <scope>NUCLEOTIDE SEQUENCE [LARGE SCALE GENOMIC DNA]</scope>
    <source>
        <strain evidence="6 7">DP5N14-6</strain>
    </source>
</reference>
<keyword evidence="7" id="KW-1185">Reference proteome</keyword>
<dbReference type="SUPFAM" id="SSF63829">
    <property type="entry name" value="Calcium-dependent phosphotriesterase"/>
    <property type="match status" value="2"/>
</dbReference>
<dbReference type="Gene3D" id="2.60.40.10">
    <property type="entry name" value="Immunoglobulins"/>
    <property type="match status" value="1"/>
</dbReference>
<dbReference type="RefSeq" id="WP_222583639.1">
    <property type="nucleotide sequence ID" value="NZ_JAHVHP010000001.1"/>
</dbReference>
<evidence type="ECO:0000313" key="7">
    <source>
        <dbReference type="Proteomes" id="UP000766609"/>
    </source>
</evidence>
<protein>
    <recommendedName>
        <fullName evidence="5">Two component regulator three Y domain-containing protein</fullName>
    </recommendedName>
</protein>
<evidence type="ECO:0000256" key="1">
    <source>
        <dbReference type="ARBA" id="ARBA00022553"/>
    </source>
</evidence>
<name>A0ABS7N3A0_9BACT</name>
<keyword evidence="3" id="KW-0812">Transmembrane</keyword>
<keyword evidence="3" id="KW-1133">Transmembrane helix</keyword>
<keyword evidence="1" id="KW-0597">Phosphoprotein</keyword>
<feature type="domain" description="Two component regulator three Y" evidence="5">
    <location>
        <begin position="689"/>
        <end position="750"/>
    </location>
</feature>
<dbReference type="Pfam" id="PF07494">
    <property type="entry name" value="Reg_prop"/>
    <property type="match status" value="3"/>
</dbReference>
<dbReference type="InterPro" id="IPR011123">
    <property type="entry name" value="Y_Y_Y"/>
</dbReference>
<evidence type="ECO:0000256" key="2">
    <source>
        <dbReference type="SAM" id="Coils"/>
    </source>
</evidence>
<feature type="coiled-coil region" evidence="2">
    <location>
        <begin position="851"/>
        <end position="878"/>
    </location>
</feature>
<proteinExistence type="predicted"/>
<evidence type="ECO:0000259" key="5">
    <source>
        <dbReference type="Pfam" id="PF07495"/>
    </source>
</evidence>
<dbReference type="InterPro" id="IPR015943">
    <property type="entry name" value="WD40/YVTN_repeat-like_dom_sf"/>
</dbReference>
<dbReference type="InterPro" id="IPR011110">
    <property type="entry name" value="Reg_prop"/>
</dbReference>
<accession>A0ABS7N3A0</accession>
<feature type="coiled-coil region" evidence="2">
    <location>
        <begin position="785"/>
        <end position="826"/>
    </location>
</feature>
<dbReference type="Pfam" id="PF07495">
    <property type="entry name" value="Y_Y_Y"/>
    <property type="match status" value="1"/>
</dbReference>
<keyword evidence="3" id="KW-0472">Membrane</keyword>
<feature type="chain" id="PRO_5047058269" description="Two component regulator three Y domain-containing protein" evidence="4">
    <location>
        <begin position="26"/>
        <end position="889"/>
    </location>
</feature>
<dbReference type="Gene3D" id="1.10.287.130">
    <property type="match status" value="1"/>
</dbReference>
<feature type="signal peptide" evidence="4">
    <location>
        <begin position="1"/>
        <end position="25"/>
    </location>
</feature>
<feature type="transmembrane region" description="Helical" evidence="3">
    <location>
        <begin position="758"/>
        <end position="776"/>
    </location>
</feature>
<dbReference type="PANTHER" id="PTHR43547">
    <property type="entry name" value="TWO-COMPONENT HISTIDINE KINASE"/>
    <property type="match status" value="1"/>
</dbReference>
<sequence>MKPKAYLFFILLSFSYFLGSSENYAQSTNLWADSSSQKKNYVMEIWDNSNGLPQNAVFAMKKDKSGFLWVSTEEGLVRLDGISSKVFDRGNYPIMKEQTYYTFYKSENGIWASGDRSIAFLNKSILKVIDCSSISQFSRIRAVFEDQEGRLLIGNSQGEIYRFENEQFVPLEFWKPVVNLEIQDFFQISQSELLVGTTSGLYKINIEKNTTKEVAPSSFSAMKVFGNSNHTYVFSPQEGIFRINEELQLEEAIPIQEVKDIDFNSLTLDTENRIWAGSLEGGLIFIENGEVNRFNYPEMNKYPIRGIIKDGSTLYLGTLGKGLAIVKPARVKQPNFEELQKKNIKALIQGSDSSIWIGTRSDGLFRIVGNKIDSWKEEDGLLTNGITTLATKEDKVYIGSSQGVSILDIGTGKFSAFFTKENGLKNNYVQAVYKDSKNTIWILTRNGGLHYIEENGTIQQADLPAEFERTRFVSILESKNGDMIVGSMSRGVFRIRDGVFIENQPLPLTPSEDIIYCIHEDKDGTLFFGTHGGLIMLRDGQFKSLKKQNGLQTQAVYSFTNDGKNGYWITNNFGAQFFSYQEFNLFKESTDDSFFIGSTLYDQSVGMPNSEANGLIFPAVARDFKGRIWVPTVEGVGIIDPSLQSSLEKEEIVFQWDELQYGDKKETINEEITIPEGIRMFQVSFSLIDFKNPSQYSVFYLIESKSDNWLPLKDQRFLFFNGLKPGNYTLKVKILRYGQQEAIYSLPIRVSASFFETLFFKISLGLAVILLIYLALKFYLGLRLKNQLEAKVSKRTLELSQTNEKLKEAVKEIEKQKEVLHELTWNQSHLLRAPLSKAIGINQLLLNYSKYQKVEKSKEELEQELLSSLKQVDEILKDTFNKSENLKKS</sequence>
<dbReference type="EMBL" id="JAHVHP010000001">
    <property type="protein sequence ID" value="MBY5950792.1"/>
    <property type="molecule type" value="Genomic_DNA"/>
</dbReference>
<keyword evidence="2" id="KW-0175">Coiled coil</keyword>
<dbReference type="Proteomes" id="UP000766609">
    <property type="component" value="Unassembled WGS sequence"/>
</dbReference>
<dbReference type="PANTHER" id="PTHR43547:SF2">
    <property type="entry name" value="HYBRID SIGNAL TRANSDUCTION HISTIDINE KINASE C"/>
    <property type="match status" value="1"/>
</dbReference>
<organism evidence="6 7">
    <name type="scientific">Algoriphagus marincola</name>
    <dbReference type="NCBI Taxonomy" id="264027"/>
    <lineage>
        <taxon>Bacteria</taxon>
        <taxon>Pseudomonadati</taxon>
        <taxon>Bacteroidota</taxon>
        <taxon>Cytophagia</taxon>
        <taxon>Cytophagales</taxon>
        <taxon>Cyclobacteriaceae</taxon>
        <taxon>Algoriphagus</taxon>
    </lineage>
</organism>
<gene>
    <name evidence="6" type="ORF">KUV23_07400</name>
</gene>
<keyword evidence="4" id="KW-0732">Signal</keyword>
<comment type="caution">
    <text evidence="6">The sequence shown here is derived from an EMBL/GenBank/DDBJ whole genome shotgun (WGS) entry which is preliminary data.</text>
</comment>
<dbReference type="Gene3D" id="2.130.10.10">
    <property type="entry name" value="YVTN repeat-like/Quinoprotein amine dehydrogenase"/>
    <property type="match status" value="2"/>
</dbReference>
<evidence type="ECO:0000256" key="3">
    <source>
        <dbReference type="SAM" id="Phobius"/>
    </source>
</evidence>